<reference evidence="1 2" key="1">
    <citation type="submission" date="2018-06" db="EMBL/GenBank/DDBJ databases">
        <authorList>
            <consortium name="Pathogen Informatics"/>
            <person name="Doyle S."/>
        </authorList>
    </citation>
    <scope>NUCLEOTIDE SEQUENCE [LARGE SCALE GENOMIC DNA]</scope>
    <source>
        <strain evidence="1 2">NCTC11088</strain>
    </source>
</reference>
<keyword evidence="1" id="KW-0489">Methyltransferase</keyword>
<dbReference type="EC" id="2.1.1.217" evidence="1"/>
<keyword evidence="1" id="KW-0808">Transferase</keyword>
<dbReference type="EMBL" id="UGTH01000001">
    <property type="protein sequence ID" value="SUB76021.1"/>
    <property type="molecule type" value="Genomic_DNA"/>
</dbReference>
<name>A0A379DEJ2_9FIRM</name>
<dbReference type="InterPro" id="IPR006901">
    <property type="entry name" value="TrmK"/>
</dbReference>
<dbReference type="PANTHER" id="PTHR38451:SF1">
    <property type="entry name" value="TRNA (ADENINE(22)-N(1))-METHYLTRANSFERASE"/>
    <property type="match status" value="1"/>
</dbReference>
<proteinExistence type="predicted"/>
<organism evidence="1 2">
    <name type="scientific">Peptoniphilus indolicus</name>
    <dbReference type="NCBI Taxonomy" id="33030"/>
    <lineage>
        <taxon>Bacteria</taxon>
        <taxon>Bacillati</taxon>
        <taxon>Bacillota</taxon>
        <taxon>Tissierellia</taxon>
        <taxon>Tissierellales</taxon>
        <taxon>Peptoniphilaceae</taxon>
        <taxon>Peptoniphilus</taxon>
    </lineage>
</organism>
<dbReference type="Gene3D" id="3.40.50.150">
    <property type="entry name" value="Vaccinia Virus protein VP39"/>
    <property type="match status" value="1"/>
</dbReference>
<evidence type="ECO:0000313" key="1">
    <source>
        <dbReference type="EMBL" id="SUB76021.1"/>
    </source>
</evidence>
<dbReference type="Proteomes" id="UP000254777">
    <property type="component" value="Unassembled WGS sequence"/>
</dbReference>
<accession>A0A379DEJ2</accession>
<protein>
    <submittedName>
        <fullName evidence="1">tRNA (Adenine(22)-N(1))-methyltransferase</fullName>
        <ecNumber evidence="1">2.1.1.217</ecNumber>
    </submittedName>
</protein>
<dbReference type="GO" id="GO:0160105">
    <property type="term" value="F:tRNA (adenine(22)-N1)-methyltransferase activity"/>
    <property type="evidence" value="ECO:0007669"/>
    <property type="project" value="UniProtKB-EC"/>
</dbReference>
<dbReference type="SUPFAM" id="SSF53335">
    <property type="entry name" value="S-adenosyl-L-methionine-dependent methyltransferases"/>
    <property type="match status" value="1"/>
</dbReference>
<dbReference type="AlphaFoldDB" id="A0A379DEJ2"/>
<dbReference type="Pfam" id="PF12847">
    <property type="entry name" value="Methyltransf_18"/>
    <property type="match status" value="1"/>
</dbReference>
<dbReference type="InterPro" id="IPR029063">
    <property type="entry name" value="SAM-dependent_MTases_sf"/>
</dbReference>
<dbReference type="GO" id="GO:0032259">
    <property type="term" value="P:methylation"/>
    <property type="evidence" value="ECO:0007669"/>
    <property type="project" value="UniProtKB-KW"/>
</dbReference>
<evidence type="ECO:0000313" key="2">
    <source>
        <dbReference type="Proteomes" id="UP000254777"/>
    </source>
</evidence>
<dbReference type="PANTHER" id="PTHR38451">
    <property type="entry name" value="TRNA (ADENINE(22)-N(1))-METHYLTRANSFERASE"/>
    <property type="match status" value="1"/>
</dbReference>
<gene>
    <name evidence="1" type="primary">trmK</name>
    <name evidence="1" type="ORF">NCTC11088_01830</name>
</gene>
<dbReference type="PIRSF" id="PIRSF018637">
    <property type="entry name" value="TrmK"/>
    <property type="match status" value="1"/>
</dbReference>
<sequence length="221" mass="25613">MRLSDRLKTIAMMVTKNSKIADIGTDHGQVPIFLSENKISDYIVCSDISEPSLLKSKEIVKNFTNIYPRLGDGLNVLFENEVDEIIIAGMGGHLIVKILEENLNIVKNLKSIILQPMQASEYLREYLYSKYKFLDEKVVYEDSKYFEIIQVVYSGEETVVDEIFYEIPKLSYERKDIACLDFIEHKIQKNKEIIRNVKKSNSDSNKVETLESKNFNLERLL</sequence>
<dbReference type="RefSeq" id="WP_004821883.1">
    <property type="nucleotide sequence ID" value="NZ_UGTH01000001.1"/>
</dbReference>